<reference evidence="4 5" key="1">
    <citation type="submission" date="2019-02" db="EMBL/GenBank/DDBJ databases">
        <title>Paenibacillus sp. nov., isolated from surface-sterilized tissue of Thalictrum simplex L.</title>
        <authorList>
            <person name="Tuo L."/>
        </authorList>
    </citation>
    <scope>NUCLEOTIDE SEQUENCE [LARGE SCALE GENOMIC DNA]</scope>
    <source>
        <strain evidence="4 5">N2SHLJ1</strain>
    </source>
</reference>
<proteinExistence type="predicted"/>
<dbReference type="EMBL" id="SIRE01000004">
    <property type="protein sequence ID" value="TBL80577.1"/>
    <property type="molecule type" value="Genomic_DNA"/>
</dbReference>
<dbReference type="RefSeq" id="WP_165452218.1">
    <property type="nucleotide sequence ID" value="NZ_SIRE01000004.1"/>
</dbReference>
<dbReference type="InterPro" id="IPR036390">
    <property type="entry name" value="WH_DNA-bd_sf"/>
</dbReference>
<dbReference type="SUPFAM" id="SSF46785">
    <property type="entry name" value="Winged helix' DNA-binding domain"/>
    <property type="match status" value="1"/>
</dbReference>
<evidence type="ECO:0000313" key="4">
    <source>
        <dbReference type="EMBL" id="TBL80577.1"/>
    </source>
</evidence>
<dbReference type="InterPro" id="IPR026881">
    <property type="entry name" value="WYL_dom"/>
</dbReference>
<dbReference type="Pfam" id="PF08279">
    <property type="entry name" value="HTH_11"/>
    <property type="match status" value="1"/>
</dbReference>
<evidence type="ECO:0000313" key="5">
    <source>
        <dbReference type="Proteomes" id="UP000293142"/>
    </source>
</evidence>
<organism evidence="4 5">
    <name type="scientific">Paenibacillus thalictri</name>
    <dbReference type="NCBI Taxonomy" id="2527873"/>
    <lineage>
        <taxon>Bacteria</taxon>
        <taxon>Bacillati</taxon>
        <taxon>Bacillota</taxon>
        <taxon>Bacilli</taxon>
        <taxon>Bacillales</taxon>
        <taxon>Paenibacillaceae</taxon>
        <taxon>Paenibacillus</taxon>
    </lineage>
</organism>
<dbReference type="GO" id="GO:0003700">
    <property type="term" value="F:DNA-binding transcription factor activity"/>
    <property type="evidence" value="ECO:0007669"/>
    <property type="project" value="InterPro"/>
</dbReference>
<evidence type="ECO:0000256" key="1">
    <source>
        <dbReference type="ARBA" id="ARBA00023015"/>
    </source>
</evidence>
<keyword evidence="2" id="KW-0804">Transcription</keyword>
<dbReference type="InterPro" id="IPR051534">
    <property type="entry name" value="CBASS_pafABC_assoc_protein"/>
</dbReference>
<keyword evidence="1" id="KW-0805">Transcription regulation</keyword>
<protein>
    <submittedName>
        <fullName evidence="4">WYL domain-containing protein</fullName>
    </submittedName>
</protein>
<feature type="domain" description="HTH deoR-type" evidence="3">
    <location>
        <begin position="2"/>
        <end position="57"/>
    </location>
</feature>
<evidence type="ECO:0000259" key="3">
    <source>
        <dbReference type="PROSITE" id="PS51000"/>
    </source>
</evidence>
<dbReference type="Pfam" id="PF13280">
    <property type="entry name" value="WYL"/>
    <property type="match status" value="1"/>
</dbReference>
<dbReference type="PANTHER" id="PTHR34580">
    <property type="match status" value="1"/>
</dbReference>
<dbReference type="PROSITE" id="PS52050">
    <property type="entry name" value="WYL"/>
    <property type="match status" value="1"/>
</dbReference>
<dbReference type="InterPro" id="IPR013196">
    <property type="entry name" value="HTH_11"/>
</dbReference>
<dbReference type="AlphaFoldDB" id="A0A4Q9DUC1"/>
<accession>A0A4Q9DUC1</accession>
<dbReference type="InterPro" id="IPR001034">
    <property type="entry name" value="DeoR_HTH"/>
</dbReference>
<name>A0A4Q9DUC1_9BACL</name>
<evidence type="ECO:0000256" key="2">
    <source>
        <dbReference type="ARBA" id="ARBA00023163"/>
    </source>
</evidence>
<dbReference type="Gene3D" id="1.10.10.10">
    <property type="entry name" value="Winged helix-like DNA-binding domain superfamily/Winged helix DNA-binding domain"/>
    <property type="match status" value="1"/>
</dbReference>
<keyword evidence="5" id="KW-1185">Reference proteome</keyword>
<dbReference type="PROSITE" id="PS51000">
    <property type="entry name" value="HTH_DEOR_2"/>
    <property type="match status" value="1"/>
</dbReference>
<dbReference type="PANTHER" id="PTHR34580:SF1">
    <property type="entry name" value="PROTEIN PAFC"/>
    <property type="match status" value="1"/>
</dbReference>
<comment type="caution">
    <text evidence="4">The sequence shown here is derived from an EMBL/GenBank/DDBJ whole genome shotgun (WGS) entry which is preliminary data.</text>
</comment>
<dbReference type="Proteomes" id="UP000293142">
    <property type="component" value="Unassembled WGS sequence"/>
</dbReference>
<dbReference type="InterPro" id="IPR036388">
    <property type="entry name" value="WH-like_DNA-bd_sf"/>
</dbReference>
<gene>
    <name evidence="4" type="ORF">EYB31_04940</name>
</gene>
<sequence>MRADRLISILMMLQMEGRMTAAELARRLEVSERTIYRDMDALSISGVPVYADPGVGGGFVLPANYKMTIGGLTTAEIQAVFMHLAGGSFEQLGIGPPLRSALLKLLHALPDQSRRDAEWIQQRIYLDPESWSQDEKTAPYLQAAQQAIWEQHAVTMTYTSREGHELCLKLKPYGLVAKAGVWFLVGETEGNVRAFRLLRIDSLEGKQEERFVRPEDFDLQVFWQEWLEKYESR</sequence>